<dbReference type="InterPro" id="IPR037459">
    <property type="entry name" value="RhgT-like"/>
</dbReference>
<keyword evidence="2" id="KW-0378">Hydrolase</keyword>
<evidence type="ECO:0000313" key="5">
    <source>
        <dbReference type="Proteomes" id="UP001589619"/>
    </source>
</evidence>
<evidence type="ECO:0000256" key="2">
    <source>
        <dbReference type="ARBA" id="ARBA00022801"/>
    </source>
</evidence>
<gene>
    <name evidence="4" type="ORF">ACFFNY_33985</name>
</gene>
<comment type="similarity">
    <text evidence="1">Belongs to the 'GDSL' lipolytic enzyme family.</text>
</comment>
<dbReference type="InterPro" id="IPR013830">
    <property type="entry name" value="SGNH_hydro"/>
</dbReference>
<evidence type="ECO:0000256" key="1">
    <source>
        <dbReference type="ARBA" id="ARBA00008668"/>
    </source>
</evidence>
<protein>
    <submittedName>
        <fullName evidence="4">Rhamnogalacturonan acetylesterase</fullName>
    </submittedName>
</protein>
<dbReference type="Proteomes" id="UP001589619">
    <property type="component" value="Unassembled WGS sequence"/>
</dbReference>
<name>A0ABV5W800_9BACL</name>
<keyword evidence="5" id="KW-1185">Reference proteome</keyword>
<organism evidence="4 5">
    <name type="scientific">Paenibacillus hodogayensis</name>
    <dbReference type="NCBI Taxonomy" id="279208"/>
    <lineage>
        <taxon>Bacteria</taxon>
        <taxon>Bacillati</taxon>
        <taxon>Bacillota</taxon>
        <taxon>Bacilli</taxon>
        <taxon>Bacillales</taxon>
        <taxon>Paenibacillaceae</taxon>
        <taxon>Paenibacillus</taxon>
    </lineage>
</organism>
<comment type="caution">
    <text evidence="4">The sequence shown here is derived from an EMBL/GenBank/DDBJ whole genome shotgun (WGS) entry which is preliminary data.</text>
</comment>
<sequence length="228" mass="25147">MTTVYLAGDSTVSHYKADKAPMAGWGQMIGELFQDHVTIRNEAMGGRSSKSFIDEGRLAPIEEQIGPGDYLMIQFGHNDEKPDEARHTTPNGTYPAYLRRYIDAARSRGAFPVLLTPVERRVFTDEGTLAETHGDYPDAVLHLGREEGVPVIDLRLKSRKLFEALGDEASKKLLCWLEPGAEPNYPAGSRDNTHFNEEGARRIARLVAEGIREAGLGLAAHFKPDAVS</sequence>
<accession>A0ABV5W800</accession>
<dbReference type="EMBL" id="JBHMAG010000025">
    <property type="protein sequence ID" value="MFB9756613.1"/>
    <property type="molecule type" value="Genomic_DNA"/>
</dbReference>
<evidence type="ECO:0000259" key="3">
    <source>
        <dbReference type="Pfam" id="PF13472"/>
    </source>
</evidence>
<dbReference type="Pfam" id="PF13472">
    <property type="entry name" value="Lipase_GDSL_2"/>
    <property type="match status" value="1"/>
</dbReference>
<dbReference type="CDD" id="cd01821">
    <property type="entry name" value="Rhamnogalacturan_acetylesterase_like"/>
    <property type="match status" value="1"/>
</dbReference>
<dbReference type="PANTHER" id="PTHR43695">
    <property type="entry name" value="PUTATIVE (AFU_ORTHOLOGUE AFUA_2G17250)-RELATED"/>
    <property type="match status" value="1"/>
</dbReference>
<reference evidence="4 5" key="1">
    <citation type="submission" date="2024-09" db="EMBL/GenBank/DDBJ databases">
        <authorList>
            <person name="Sun Q."/>
            <person name="Mori K."/>
        </authorList>
    </citation>
    <scope>NUCLEOTIDE SEQUENCE [LARGE SCALE GENOMIC DNA]</scope>
    <source>
        <strain evidence="4 5">JCM 12520</strain>
    </source>
</reference>
<dbReference type="InterPro" id="IPR036514">
    <property type="entry name" value="SGNH_hydro_sf"/>
</dbReference>
<dbReference type="SUPFAM" id="SSF52266">
    <property type="entry name" value="SGNH hydrolase"/>
    <property type="match status" value="1"/>
</dbReference>
<dbReference type="Gene3D" id="3.40.50.1110">
    <property type="entry name" value="SGNH hydrolase"/>
    <property type="match status" value="1"/>
</dbReference>
<dbReference type="PANTHER" id="PTHR43695:SF1">
    <property type="entry name" value="RHAMNOGALACTURONAN ACETYLESTERASE"/>
    <property type="match status" value="1"/>
</dbReference>
<evidence type="ECO:0000313" key="4">
    <source>
        <dbReference type="EMBL" id="MFB9756613.1"/>
    </source>
</evidence>
<dbReference type="RefSeq" id="WP_344913049.1">
    <property type="nucleotide sequence ID" value="NZ_BAAAYO010000011.1"/>
</dbReference>
<proteinExistence type="inferred from homology"/>
<feature type="domain" description="SGNH hydrolase-type esterase" evidence="3">
    <location>
        <begin position="7"/>
        <end position="202"/>
    </location>
</feature>